<name>A0A4Y2L4I4_ARAVE</name>
<accession>A0A4Y2L4I4</accession>
<protein>
    <submittedName>
        <fullName evidence="1">Uncharacterized protein</fullName>
    </submittedName>
</protein>
<comment type="caution">
    <text evidence="1">The sequence shown here is derived from an EMBL/GenBank/DDBJ whole genome shotgun (WGS) entry which is preliminary data.</text>
</comment>
<organism evidence="1 2">
    <name type="scientific">Araneus ventricosus</name>
    <name type="common">Orbweaver spider</name>
    <name type="synonym">Epeira ventricosa</name>
    <dbReference type="NCBI Taxonomy" id="182803"/>
    <lineage>
        <taxon>Eukaryota</taxon>
        <taxon>Metazoa</taxon>
        <taxon>Ecdysozoa</taxon>
        <taxon>Arthropoda</taxon>
        <taxon>Chelicerata</taxon>
        <taxon>Arachnida</taxon>
        <taxon>Araneae</taxon>
        <taxon>Araneomorphae</taxon>
        <taxon>Entelegynae</taxon>
        <taxon>Araneoidea</taxon>
        <taxon>Araneidae</taxon>
        <taxon>Araneus</taxon>
    </lineage>
</organism>
<keyword evidence="2" id="KW-1185">Reference proteome</keyword>
<dbReference type="Proteomes" id="UP000499080">
    <property type="component" value="Unassembled WGS sequence"/>
</dbReference>
<sequence>MCYLGWADNHPLSNHPHHNTERIFRPCQFNSHQANIHHGSSAELGFEPMILRFRDSTPRPLLIPFGLAALSQLVQDTRSDRKASFVGIVYLNAISVDQTSDDH</sequence>
<dbReference type="EMBL" id="BGPR01005285">
    <property type="protein sequence ID" value="GBN08697.1"/>
    <property type="molecule type" value="Genomic_DNA"/>
</dbReference>
<reference evidence="1 2" key="1">
    <citation type="journal article" date="2019" name="Sci. Rep.">
        <title>Orb-weaving spider Araneus ventricosus genome elucidates the spidroin gene catalogue.</title>
        <authorList>
            <person name="Kono N."/>
            <person name="Nakamura H."/>
            <person name="Ohtoshi R."/>
            <person name="Moran D.A.P."/>
            <person name="Shinohara A."/>
            <person name="Yoshida Y."/>
            <person name="Fujiwara M."/>
            <person name="Mori M."/>
            <person name="Tomita M."/>
            <person name="Arakawa K."/>
        </authorList>
    </citation>
    <scope>NUCLEOTIDE SEQUENCE [LARGE SCALE GENOMIC DNA]</scope>
</reference>
<proteinExistence type="predicted"/>
<gene>
    <name evidence="1" type="ORF">AVEN_211668_1</name>
</gene>
<evidence type="ECO:0000313" key="2">
    <source>
        <dbReference type="Proteomes" id="UP000499080"/>
    </source>
</evidence>
<evidence type="ECO:0000313" key="1">
    <source>
        <dbReference type="EMBL" id="GBN08697.1"/>
    </source>
</evidence>
<dbReference type="AlphaFoldDB" id="A0A4Y2L4I4"/>